<feature type="region of interest" description="Disordered" evidence="8">
    <location>
        <begin position="491"/>
        <end position="566"/>
    </location>
</feature>
<evidence type="ECO:0000256" key="4">
    <source>
        <dbReference type="ARBA" id="ARBA00022691"/>
    </source>
</evidence>
<keyword evidence="7" id="KW-0694">RNA-binding</keyword>
<evidence type="ECO:0000256" key="7">
    <source>
        <dbReference type="PROSITE-ProRule" id="PRU00176"/>
    </source>
</evidence>
<name>A0A8S3YUY4_9EUPU</name>
<feature type="compositionally biased region" description="Basic and acidic residues" evidence="8">
    <location>
        <begin position="720"/>
        <end position="730"/>
    </location>
</feature>
<dbReference type="GO" id="GO:0003723">
    <property type="term" value="F:RNA binding"/>
    <property type="evidence" value="ECO:0007669"/>
    <property type="project" value="UniProtKB-UniRule"/>
</dbReference>
<evidence type="ECO:0000313" key="11">
    <source>
        <dbReference type="Proteomes" id="UP000678393"/>
    </source>
</evidence>
<dbReference type="SUPFAM" id="SSF54928">
    <property type="entry name" value="RNA-binding domain, RBD"/>
    <property type="match status" value="1"/>
</dbReference>
<dbReference type="Proteomes" id="UP000678393">
    <property type="component" value="Unassembled WGS sequence"/>
</dbReference>
<evidence type="ECO:0000256" key="2">
    <source>
        <dbReference type="ARBA" id="ARBA00022603"/>
    </source>
</evidence>
<feature type="non-terminal residue" evidence="10">
    <location>
        <position position="1"/>
    </location>
</feature>
<feature type="compositionally biased region" description="Polar residues" evidence="8">
    <location>
        <begin position="516"/>
        <end position="525"/>
    </location>
</feature>
<evidence type="ECO:0000259" key="9">
    <source>
        <dbReference type="PROSITE" id="PS50102"/>
    </source>
</evidence>
<feature type="compositionally biased region" description="Polar residues" evidence="8">
    <location>
        <begin position="534"/>
        <end position="547"/>
    </location>
</feature>
<keyword evidence="6" id="KW-0539">Nucleus</keyword>
<dbReference type="PANTHER" id="PTHR45814">
    <property type="entry name" value="HISTONE-LYSINE N-METHYLTRANSFERASE SETD1"/>
    <property type="match status" value="1"/>
</dbReference>
<feature type="compositionally biased region" description="Pro residues" evidence="8">
    <location>
        <begin position="354"/>
        <end position="367"/>
    </location>
</feature>
<dbReference type="PROSITE" id="PS50102">
    <property type="entry name" value="RRM"/>
    <property type="match status" value="1"/>
</dbReference>
<dbReference type="Gene3D" id="3.30.70.330">
    <property type="match status" value="1"/>
</dbReference>
<keyword evidence="4" id="KW-0949">S-adenosyl-L-methionine</keyword>
<dbReference type="GO" id="GO:0048188">
    <property type="term" value="C:Set1C/COMPASS complex"/>
    <property type="evidence" value="ECO:0007669"/>
    <property type="project" value="TreeGrafter"/>
</dbReference>
<accession>A0A8S3YUY4</accession>
<comment type="subcellular location">
    <subcellularLocation>
        <location evidence="1">Nucleus</location>
    </subcellularLocation>
</comment>
<feature type="region of interest" description="Disordered" evidence="8">
    <location>
        <begin position="572"/>
        <end position="591"/>
    </location>
</feature>
<evidence type="ECO:0000256" key="6">
    <source>
        <dbReference type="ARBA" id="ARBA00023242"/>
    </source>
</evidence>
<comment type="caution">
    <text evidence="10">The sequence shown here is derived from an EMBL/GenBank/DDBJ whole genome shotgun (WGS) entry which is preliminary data.</text>
</comment>
<keyword evidence="3" id="KW-0808">Transferase</keyword>
<evidence type="ECO:0000256" key="8">
    <source>
        <dbReference type="SAM" id="MobiDB-lite"/>
    </source>
</evidence>
<evidence type="ECO:0000313" key="10">
    <source>
        <dbReference type="EMBL" id="CAG5119010.1"/>
    </source>
</evidence>
<sequence>MNHDFPHNIVSMNGMARYHPNQPANMPPDIDKKRRNYRLLADPMIDRSKDKIYRFDGVNPQDGRLVDTKDPRPRYQRICYKRPPADLPVPRWKYDQYYVGTPPAKEVTFSNLNDNISRDFLENMVKGFGRIEDVKIYYHPKNKKHMGIGKVVFAQSKSAKECVEKLHRTTKMGIAMNVVLDTMGKERQRLIDEKVADRPRIELEVKTAPSVPRVSSVDTLERFDYVEPENEKWSAYNAKKLHEHQRKEKGESLTVTSADNVSLSSQSTDFNAGTSFIPNAFTPGSINYDPQPLFVPPSVNPNIPFSAALDYSFNTVAPPPPFHSHSMPSHSQTPVHHGPPPMTPHHSHFSESFGPPPYGPSPVPAPMPFDIQPRFHVDTSESMPQVVPPPIIYDVSGNNSLQSINSRDDDRNWRRVNRHDIDVPTSTSTHIAGPSPIPGSSIPFRGRDPRPGKPPPVDMSSEKLLLLPDTPDADIDDEPRFMSLESRIQSLLQGGSEIDDKDDGKSGGEGGSESDLPSSPASQPTHKPHLHIPPQSQDIGNWNQNNMHVAPPPENHLPNILPPVHIAPPHHTPLPFVQSLPTGHLGPHSHQAMDMWSQNSIPSSVPWTSPSSLDGGVPLQSFEPPLSQNNSAGVIKERGKNHKKHFNRGGGKFGSHDPVFILPDSVTRPFVPENRQDIQKRGDNHISDGSIVMSTADPLDFKTKSLFLEESSNNDTDGQIEDKDTEDDRMSLDSVNSGDERLEVNTSDVSQQTFNEIWQNHQSGFDHFGMFISDYESDTDYVTQLFSLVLSDFVQELKSIMQRDICKKMVETSAFKYFEKWWDQQEEKHKQPSKLSSAEIKKDKPTPTSDSTGGITSALAGLFEARHPWAREGGLESGLGFNRYSSGGLLGIRSGMSKLPSFK</sequence>
<reference evidence="10" key="1">
    <citation type="submission" date="2021-04" db="EMBL/GenBank/DDBJ databases">
        <authorList>
            <consortium name="Molecular Ecology Group"/>
        </authorList>
    </citation>
    <scope>NUCLEOTIDE SEQUENCE</scope>
</reference>
<dbReference type="Pfam" id="PF00076">
    <property type="entry name" value="RRM_1"/>
    <property type="match status" value="1"/>
</dbReference>
<keyword evidence="2" id="KW-0489">Methyltransferase</keyword>
<gene>
    <name evidence="10" type="ORF">CUNI_LOCUS4568</name>
</gene>
<feature type="domain" description="RRM" evidence="9">
    <location>
        <begin position="105"/>
        <end position="183"/>
    </location>
</feature>
<feature type="region of interest" description="Disordered" evidence="8">
    <location>
        <begin position="710"/>
        <end position="730"/>
    </location>
</feature>
<dbReference type="GO" id="GO:0042800">
    <property type="term" value="F:histone H3K4 methyltransferase activity"/>
    <property type="evidence" value="ECO:0007669"/>
    <property type="project" value="InterPro"/>
</dbReference>
<keyword evidence="5" id="KW-0156">Chromatin regulator</keyword>
<feature type="region of interest" description="Disordered" evidence="8">
    <location>
        <begin position="423"/>
        <end position="462"/>
    </location>
</feature>
<dbReference type="InterPro" id="IPR035979">
    <property type="entry name" value="RBD_domain_sf"/>
</dbReference>
<dbReference type="InterPro" id="IPR012677">
    <property type="entry name" value="Nucleotide-bd_a/b_plait_sf"/>
</dbReference>
<keyword evidence="11" id="KW-1185">Reference proteome</keyword>
<dbReference type="OrthoDB" id="308383at2759"/>
<dbReference type="PANTHER" id="PTHR45814:SF2">
    <property type="entry name" value="HISTONE-LYSINE N-METHYLTRANSFERASE SETD1"/>
    <property type="match status" value="1"/>
</dbReference>
<feature type="region of interest" description="Disordered" evidence="8">
    <location>
        <begin position="829"/>
        <end position="854"/>
    </location>
</feature>
<feature type="region of interest" description="Disordered" evidence="8">
    <location>
        <begin position="394"/>
        <end position="413"/>
    </location>
</feature>
<feature type="region of interest" description="Disordered" evidence="8">
    <location>
        <begin position="322"/>
        <end position="370"/>
    </location>
</feature>
<dbReference type="EMBL" id="CAJHNH020000645">
    <property type="protein sequence ID" value="CAG5119010.1"/>
    <property type="molecule type" value="Genomic_DNA"/>
</dbReference>
<dbReference type="GO" id="GO:0032259">
    <property type="term" value="P:methylation"/>
    <property type="evidence" value="ECO:0007669"/>
    <property type="project" value="UniProtKB-KW"/>
</dbReference>
<dbReference type="SMART" id="SM00360">
    <property type="entry name" value="RRM"/>
    <property type="match status" value="1"/>
</dbReference>
<evidence type="ECO:0000256" key="5">
    <source>
        <dbReference type="ARBA" id="ARBA00022853"/>
    </source>
</evidence>
<dbReference type="InterPro" id="IPR044570">
    <property type="entry name" value="Set1-like"/>
</dbReference>
<organism evidence="10 11">
    <name type="scientific">Candidula unifasciata</name>
    <dbReference type="NCBI Taxonomy" id="100452"/>
    <lineage>
        <taxon>Eukaryota</taxon>
        <taxon>Metazoa</taxon>
        <taxon>Spiralia</taxon>
        <taxon>Lophotrochozoa</taxon>
        <taxon>Mollusca</taxon>
        <taxon>Gastropoda</taxon>
        <taxon>Heterobranchia</taxon>
        <taxon>Euthyneura</taxon>
        <taxon>Panpulmonata</taxon>
        <taxon>Eupulmonata</taxon>
        <taxon>Stylommatophora</taxon>
        <taxon>Helicina</taxon>
        <taxon>Helicoidea</taxon>
        <taxon>Geomitridae</taxon>
        <taxon>Candidula</taxon>
    </lineage>
</organism>
<proteinExistence type="predicted"/>
<dbReference type="AlphaFoldDB" id="A0A8S3YUY4"/>
<protein>
    <recommendedName>
        <fullName evidence="9">RRM domain-containing protein</fullName>
    </recommendedName>
</protein>
<evidence type="ECO:0000256" key="1">
    <source>
        <dbReference type="ARBA" id="ARBA00004123"/>
    </source>
</evidence>
<dbReference type="InterPro" id="IPR000504">
    <property type="entry name" value="RRM_dom"/>
</dbReference>
<evidence type="ECO:0000256" key="3">
    <source>
        <dbReference type="ARBA" id="ARBA00022679"/>
    </source>
</evidence>